<evidence type="ECO:0000256" key="1">
    <source>
        <dbReference type="ARBA" id="ARBA00006721"/>
    </source>
</evidence>
<comment type="similarity">
    <text evidence="1">Belongs to the glycosyltransferase 25 family.</text>
</comment>
<dbReference type="Pfam" id="PF01755">
    <property type="entry name" value="Glyco_transf_25"/>
    <property type="match status" value="1"/>
</dbReference>
<keyword evidence="6" id="KW-1185">Reference proteome</keyword>
<evidence type="ECO:0000256" key="3">
    <source>
        <dbReference type="ARBA" id="ARBA00022679"/>
    </source>
</evidence>
<reference evidence="5" key="1">
    <citation type="submission" date="2022-11" db="EMBL/GenBank/DDBJ databases">
        <title>Centuries of genome instability and evolution in soft-shell clam transmissible cancer (bioRxiv).</title>
        <authorList>
            <person name="Hart S.F.M."/>
            <person name="Yonemitsu M.A."/>
            <person name="Giersch R.M."/>
            <person name="Beal B.F."/>
            <person name="Arriagada G."/>
            <person name="Davis B.W."/>
            <person name="Ostrander E.A."/>
            <person name="Goff S.P."/>
            <person name="Metzger M.J."/>
        </authorList>
    </citation>
    <scope>NUCLEOTIDE SEQUENCE</scope>
    <source>
        <strain evidence="5">MELC-2E11</strain>
        <tissue evidence="5">Siphon/mantle</tissue>
    </source>
</reference>
<feature type="domain" description="Glycosyl transferase family 25" evidence="4">
    <location>
        <begin position="316"/>
        <end position="437"/>
    </location>
</feature>
<accession>A0ABY7GBH1</accession>
<evidence type="ECO:0000313" key="5">
    <source>
        <dbReference type="EMBL" id="WAR30593.1"/>
    </source>
</evidence>
<keyword evidence="3" id="KW-0808">Transferase</keyword>
<gene>
    <name evidence="5" type="ORF">MAR_033135</name>
</gene>
<proteinExistence type="inferred from homology"/>
<dbReference type="InterPro" id="IPR050757">
    <property type="entry name" value="Collagen_mod_GT25"/>
</dbReference>
<dbReference type="Proteomes" id="UP001164746">
    <property type="component" value="Chromosome 17"/>
</dbReference>
<dbReference type="InterPro" id="IPR002654">
    <property type="entry name" value="Glyco_trans_25"/>
</dbReference>
<name>A0ABY7GBH1_MYAAR</name>
<keyword evidence="2" id="KW-0328">Glycosyltransferase</keyword>
<dbReference type="InterPro" id="IPR029044">
    <property type="entry name" value="Nucleotide-diphossugar_trans"/>
</dbReference>
<dbReference type="CDD" id="cd06532">
    <property type="entry name" value="Glyco_transf_25"/>
    <property type="match status" value="1"/>
</dbReference>
<organism evidence="5 6">
    <name type="scientific">Mya arenaria</name>
    <name type="common">Soft-shell clam</name>
    <dbReference type="NCBI Taxonomy" id="6604"/>
    <lineage>
        <taxon>Eukaryota</taxon>
        <taxon>Metazoa</taxon>
        <taxon>Spiralia</taxon>
        <taxon>Lophotrochozoa</taxon>
        <taxon>Mollusca</taxon>
        <taxon>Bivalvia</taxon>
        <taxon>Autobranchia</taxon>
        <taxon>Heteroconchia</taxon>
        <taxon>Euheterodonta</taxon>
        <taxon>Imparidentia</taxon>
        <taxon>Neoheterodontei</taxon>
        <taxon>Myida</taxon>
        <taxon>Myoidea</taxon>
        <taxon>Myidae</taxon>
        <taxon>Mya</taxon>
    </lineage>
</organism>
<dbReference type="EMBL" id="CP111028">
    <property type="protein sequence ID" value="WAR30593.1"/>
    <property type="molecule type" value="Genomic_DNA"/>
</dbReference>
<evidence type="ECO:0000313" key="6">
    <source>
        <dbReference type="Proteomes" id="UP001164746"/>
    </source>
</evidence>
<protein>
    <submittedName>
        <fullName evidence="5">GLT25-like protein</fullName>
    </submittedName>
</protein>
<sequence length="452" mass="52520">MGTHVYWTLLGQSYGNARVLDIIGSVLWERTCTGHYWVSLMGTHVYWTLLGPSYGNARVLDIIGSVLWERTCTGHYLVSLMGTHVYWTLLETLNFITLLPGSVAYGEKNSLLANSNKEREEFLPTVMVATLVRNKAYALPYFFGLLEKLYSDHNVDNSTEVIKEWVAAMENQYNSIEFIYDDTKEGYRGEKSPCDWTLGRFQHVLTVREKALEAARLMWADYILMIDADVMIENPLMLRRLIEEKQCRQPRNGARVEGRGLIPSPHISMRSEAKDRLGFDKVYMVNLERRSERRTRMMHVFDVLGIEAEWVPAVDGKPMTMGEIGCFLSHYFIWKDMLEKGYKDVVVFEDDLRFEPYFRSKLNHIMKLVKHTVPDWDLIYLGRKRLNRKDERFVEGTDNIVWPSYSYWTLSYLLSAQGAKKLLAQMPLQNLLPVDEYLPSCSRIETLLGQNQ</sequence>
<evidence type="ECO:0000256" key="2">
    <source>
        <dbReference type="ARBA" id="ARBA00022676"/>
    </source>
</evidence>
<dbReference type="PANTHER" id="PTHR10730:SF53">
    <property type="entry name" value="GLYCOSYLTRANSFERASE 25 FAMILY MEMBER"/>
    <property type="match status" value="1"/>
</dbReference>
<evidence type="ECO:0000259" key="4">
    <source>
        <dbReference type="Pfam" id="PF01755"/>
    </source>
</evidence>
<dbReference type="Gene3D" id="3.90.550.10">
    <property type="entry name" value="Spore Coat Polysaccharide Biosynthesis Protein SpsA, Chain A"/>
    <property type="match status" value="1"/>
</dbReference>
<dbReference type="PANTHER" id="PTHR10730">
    <property type="entry name" value="PROCOLLAGEN-LYSINE,2-OXOGLUTARATE 5-DIOXYGENASE/GLYCOSYLTRANSFERASE 25 FAMILY MEMBER"/>
    <property type="match status" value="1"/>
</dbReference>